<accession>A0A8S5RHE5</accession>
<proteinExistence type="predicted"/>
<name>A0A8S5RHE5_9VIRU</name>
<protein>
    <submittedName>
        <fullName evidence="1">Uncharacterized protein</fullName>
    </submittedName>
</protein>
<reference evidence="1" key="1">
    <citation type="journal article" date="2021" name="Proc. Natl. Acad. Sci. U.S.A.">
        <title>A Catalog of Tens of Thousands of Viruses from Human Metagenomes Reveals Hidden Associations with Chronic Diseases.</title>
        <authorList>
            <person name="Tisza M.J."/>
            <person name="Buck C.B."/>
        </authorList>
    </citation>
    <scope>NUCLEOTIDE SEQUENCE</scope>
    <source>
        <strain evidence="1">Ctiha2</strain>
    </source>
</reference>
<dbReference type="EMBL" id="BK059104">
    <property type="protein sequence ID" value="DAE30579.1"/>
    <property type="molecule type" value="Genomic_DNA"/>
</dbReference>
<sequence>MKCKDCLYGYEDFEKYKSYIDEEDIENCVWCDKVGGKVYSFGHCSDWYEHDEEKHKNHSKKKRMNKRERYLRHQNHLKYLERVSCRYPYAVTYKDKILIKGLGYVENPKPYYKRWYRGKRSSYLKRQSNKAIRRYKGELHKGYQHIHKIYDFWWKFS</sequence>
<organism evidence="1">
    <name type="scientific">virus sp. ctiha2</name>
    <dbReference type="NCBI Taxonomy" id="2827299"/>
    <lineage>
        <taxon>Viruses</taxon>
    </lineage>
</organism>
<evidence type="ECO:0000313" key="1">
    <source>
        <dbReference type="EMBL" id="DAE30579.1"/>
    </source>
</evidence>